<feature type="transmembrane region" description="Helical" evidence="7">
    <location>
        <begin position="523"/>
        <end position="543"/>
    </location>
</feature>
<evidence type="ECO:0000256" key="2">
    <source>
        <dbReference type="ARBA" id="ARBA00007015"/>
    </source>
</evidence>
<dbReference type="EMBL" id="CAADRA010005313">
    <property type="protein sequence ID" value="VFT88435.1"/>
    <property type="molecule type" value="Genomic_DNA"/>
</dbReference>
<feature type="transmembrane region" description="Helical" evidence="7">
    <location>
        <begin position="437"/>
        <end position="461"/>
    </location>
</feature>
<dbReference type="PANTHER" id="PTHR31585">
    <property type="entry name" value="FOLATE-BIOPTERIN TRANSPORTER 1, CHLOROPLASTIC"/>
    <property type="match status" value="1"/>
</dbReference>
<evidence type="ECO:0000313" key="8">
    <source>
        <dbReference type="EMBL" id="KAF0697783.1"/>
    </source>
</evidence>
<keyword evidence="5 7" id="KW-1133">Transmembrane helix</keyword>
<keyword evidence="6 7" id="KW-0472">Membrane</keyword>
<feature type="transmembrane region" description="Helical" evidence="7">
    <location>
        <begin position="224"/>
        <end position="245"/>
    </location>
</feature>
<feature type="transmembrane region" description="Helical" evidence="7">
    <location>
        <begin position="482"/>
        <end position="503"/>
    </location>
</feature>
<evidence type="ECO:0000256" key="4">
    <source>
        <dbReference type="ARBA" id="ARBA00022692"/>
    </source>
</evidence>
<comment type="similarity">
    <text evidence="2">Belongs to the major facilitator superfamily. Folate-biopterin transporter (TC 2.A.71) family.</text>
</comment>
<evidence type="ECO:0000256" key="3">
    <source>
        <dbReference type="ARBA" id="ARBA00022448"/>
    </source>
</evidence>
<accession>A0A485KTE9</accession>
<feature type="transmembrane region" description="Helical" evidence="7">
    <location>
        <begin position="401"/>
        <end position="425"/>
    </location>
</feature>
<feature type="transmembrane region" description="Helical" evidence="7">
    <location>
        <begin position="310"/>
        <end position="332"/>
    </location>
</feature>
<dbReference type="InterPro" id="IPR036259">
    <property type="entry name" value="MFS_trans_sf"/>
</dbReference>
<gene>
    <name evidence="9" type="primary">Aste57867_11576</name>
    <name evidence="8" type="ORF">As57867_011533</name>
    <name evidence="9" type="ORF">ASTE57867_11576</name>
</gene>
<feature type="transmembrane region" description="Helical" evidence="7">
    <location>
        <begin position="344"/>
        <end position="362"/>
    </location>
</feature>
<feature type="transmembrane region" description="Helical" evidence="7">
    <location>
        <begin position="57"/>
        <end position="82"/>
    </location>
</feature>
<feature type="transmembrane region" description="Helical" evidence="7">
    <location>
        <begin position="127"/>
        <end position="148"/>
    </location>
</feature>
<evidence type="ECO:0000256" key="6">
    <source>
        <dbReference type="ARBA" id="ARBA00023136"/>
    </source>
</evidence>
<evidence type="ECO:0000313" key="9">
    <source>
        <dbReference type="EMBL" id="VFT88435.1"/>
    </source>
</evidence>
<dbReference type="Pfam" id="PF03092">
    <property type="entry name" value="BT1"/>
    <property type="match status" value="1"/>
</dbReference>
<evidence type="ECO:0000256" key="7">
    <source>
        <dbReference type="SAM" id="Phobius"/>
    </source>
</evidence>
<evidence type="ECO:0000256" key="5">
    <source>
        <dbReference type="ARBA" id="ARBA00022989"/>
    </source>
</evidence>
<keyword evidence="3" id="KW-0813">Transport</keyword>
<dbReference type="InterPro" id="IPR039309">
    <property type="entry name" value="BT1"/>
</dbReference>
<name>A0A485KTE9_9STRA</name>
<organism evidence="9 10">
    <name type="scientific">Aphanomyces stellatus</name>
    <dbReference type="NCBI Taxonomy" id="120398"/>
    <lineage>
        <taxon>Eukaryota</taxon>
        <taxon>Sar</taxon>
        <taxon>Stramenopiles</taxon>
        <taxon>Oomycota</taxon>
        <taxon>Saprolegniomycetes</taxon>
        <taxon>Saprolegniales</taxon>
        <taxon>Verrucalvaceae</taxon>
        <taxon>Aphanomyces</taxon>
    </lineage>
</organism>
<evidence type="ECO:0000313" key="10">
    <source>
        <dbReference type="Proteomes" id="UP000332933"/>
    </source>
</evidence>
<feature type="transmembrane region" description="Helical" evidence="7">
    <location>
        <begin position="102"/>
        <end position="120"/>
    </location>
</feature>
<reference evidence="9 10" key="1">
    <citation type="submission" date="2019-03" db="EMBL/GenBank/DDBJ databases">
        <authorList>
            <person name="Gaulin E."/>
            <person name="Dumas B."/>
        </authorList>
    </citation>
    <scope>NUCLEOTIDE SEQUENCE [LARGE SCALE GENOMIC DNA]</scope>
    <source>
        <strain evidence="9">CBS 568.67</strain>
    </source>
</reference>
<dbReference type="Gene3D" id="1.20.1250.20">
    <property type="entry name" value="MFS general substrate transporter like domains"/>
    <property type="match status" value="1"/>
</dbReference>
<reference evidence="8" key="2">
    <citation type="submission" date="2019-06" db="EMBL/GenBank/DDBJ databases">
        <title>Genomics analysis of Aphanomyces spp. identifies a new class of oomycete effector associated with host adaptation.</title>
        <authorList>
            <person name="Gaulin E."/>
        </authorList>
    </citation>
    <scope>NUCLEOTIDE SEQUENCE</scope>
    <source>
        <strain evidence="8">CBS 578.67</strain>
    </source>
</reference>
<keyword evidence="4 7" id="KW-0812">Transmembrane</keyword>
<dbReference type="GO" id="GO:0016020">
    <property type="term" value="C:membrane"/>
    <property type="evidence" value="ECO:0007669"/>
    <property type="project" value="UniProtKB-SubCell"/>
</dbReference>
<proteinExistence type="inferred from homology"/>
<dbReference type="AlphaFoldDB" id="A0A485KTE9"/>
<dbReference type="PANTHER" id="PTHR31585:SF5">
    <property type="entry name" value="RNA-BINDING S4 DOMAIN-CONTAINING PROTEIN"/>
    <property type="match status" value="1"/>
</dbReference>
<dbReference type="OrthoDB" id="754047at2759"/>
<feature type="transmembrane region" description="Helical" evidence="7">
    <location>
        <begin position="257"/>
        <end position="281"/>
    </location>
</feature>
<protein>
    <submittedName>
        <fullName evidence="9">Aste57867_11576 protein</fullName>
    </submittedName>
</protein>
<dbReference type="SUPFAM" id="SSF103473">
    <property type="entry name" value="MFS general substrate transporter"/>
    <property type="match status" value="1"/>
</dbReference>
<evidence type="ECO:0000256" key="1">
    <source>
        <dbReference type="ARBA" id="ARBA00004141"/>
    </source>
</evidence>
<sequence>MTRRPVDLVERVSHLSSNGLNPKGQYDLVKTPDAVEKGHRAGALRDGPPPTYTSPEVLALFGQYICVGLMMGVLNNITYPMFTAYFHLEGTRLNSAKALMNLAWSFKVFIGMMSDCLPLWGMRRKPYMLLGWLINSVCMIILACKHFGDPLYIDRSLDGRPLSNLTADELTRVNVLAPDQGNFVVLLCTIATFGHTISDVCADALVVEYAQREPESHRGRIQSLIYAVRLGAQAASGLVLGICVNSPNFGGSFSWDIGVNGIFIMLAVASCLVMPITYFFVHEEKRAAVSVVDYLTQFWALAQKRAVWQVMIYLFWSTLLSGFITMTAADYVKLYWAKVESFNSALMSTLGNIILAAVLMLMGSYGTQWNWCTAIVLTTLVSNGLDAIVQYMTIYDVFRNQWFYLGVPLAEQLPIGINWAVGMYVIVELAEDGNEGIIYGLLTTVINLPEIFGAMITNMYCANFKIKSTDIATDASDVRRDVAICYAIIYATRAISCFLVQIFPNQKAACAELKQHGGSYPRVGALVLISTFLILGGALTSIIMSMFDATACYVFAGGSGCDTSSSN</sequence>
<comment type="subcellular location">
    <subcellularLocation>
        <location evidence="1">Membrane</location>
        <topology evidence="1">Multi-pass membrane protein</topology>
    </subcellularLocation>
</comment>
<dbReference type="EMBL" id="VJMH01005292">
    <property type="protein sequence ID" value="KAF0697783.1"/>
    <property type="molecule type" value="Genomic_DNA"/>
</dbReference>
<dbReference type="Proteomes" id="UP000332933">
    <property type="component" value="Unassembled WGS sequence"/>
</dbReference>
<keyword evidence="10" id="KW-1185">Reference proteome</keyword>